<evidence type="ECO:0000313" key="1">
    <source>
        <dbReference type="EMBL" id="KAG5961284.1"/>
    </source>
</evidence>
<protein>
    <submittedName>
        <fullName evidence="1">Uncharacterized protein</fullName>
    </submittedName>
</protein>
<evidence type="ECO:0000313" key="2">
    <source>
        <dbReference type="Proteomes" id="UP000742024"/>
    </source>
</evidence>
<name>A0ABQ7PGC6_9HYPO</name>
<proteinExistence type="predicted"/>
<keyword evidence="2" id="KW-1185">Reference proteome</keyword>
<organism evidence="1 2">
    <name type="scientific">Claviceps arundinis</name>
    <dbReference type="NCBI Taxonomy" id="1623583"/>
    <lineage>
        <taxon>Eukaryota</taxon>
        <taxon>Fungi</taxon>
        <taxon>Dikarya</taxon>
        <taxon>Ascomycota</taxon>
        <taxon>Pezizomycotina</taxon>
        <taxon>Sordariomycetes</taxon>
        <taxon>Hypocreomycetidae</taxon>
        <taxon>Hypocreales</taxon>
        <taxon>Clavicipitaceae</taxon>
        <taxon>Claviceps</taxon>
    </lineage>
</organism>
<dbReference type="EMBL" id="SRPR01000083">
    <property type="protein sequence ID" value="KAG5961284.1"/>
    <property type="molecule type" value="Genomic_DNA"/>
</dbReference>
<gene>
    <name evidence="1" type="ORF">E4U57_007746</name>
</gene>
<reference evidence="1 2" key="1">
    <citation type="journal article" date="2020" name="bioRxiv">
        <title>Whole genome comparisons of ergot fungi reveals the divergence and evolution of species within the genus Claviceps are the result of varying mechanisms driving genome evolution and host range expansion.</title>
        <authorList>
            <person name="Wyka S.A."/>
            <person name="Mondo S.J."/>
            <person name="Liu M."/>
            <person name="Dettman J."/>
            <person name="Nalam V."/>
            <person name="Broders K.D."/>
        </authorList>
    </citation>
    <scope>NUCLEOTIDE SEQUENCE [LARGE SCALE GENOMIC DNA]</scope>
    <source>
        <strain evidence="1 2">LM583</strain>
    </source>
</reference>
<sequence>MSKQYIQNGLLLPTGRINGSRCQVRLWSWVPAALLHVLDDQNTPSSWSASSFNTIRNPVQHISSQSGQWRYDTWTASAEDYYRQSRRKSPMDSDVMV</sequence>
<accession>A0ABQ7PGC6</accession>
<comment type="caution">
    <text evidence="1">The sequence shown here is derived from an EMBL/GenBank/DDBJ whole genome shotgun (WGS) entry which is preliminary data.</text>
</comment>
<dbReference type="Proteomes" id="UP000742024">
    <property type="component" value="Unassembled WGS sequence"/>
</dbReference>